<dbReference type="GO" id="GO:0006518">
    <property type="term" value="P:peptide metabolic process"/>
    <property type="evidence" value="ECO:0007669"/>
    <property type="project" value="TreeGrafter"/>
</dbReference>
<dbReference type="AlphaFoldDB" id="U7VE68"/>
<reference evidence="1 2" key="1">
    <citation type="submission" date="2013-08" db="EMBL/GenBank/DDBJ databases">
        <authorList>
            <person name="Weinstock G."/>
            <person name="Sodergren E."/>
            <person name="Wylie T."/>
            <person name="Fulton L."/>
            <person name="Fulton R."/>
            <person name="Fronick C."/>
            <person name="O'Laughlin M."/>
            <person name="Godfrey J."/>
            <person name="Miner T."/>
            <person name="Herter B."/>
            <person name="Appelbaum E."/>
            <person name="Cordes M."/>
            <person name="Lek S."/>
            <person name="Wollam A."/>
            <person name="Pepin K.H."/>
            <person name="Palsikar V.B."/>
            <person name="Mitreva M."/>
            <person name="Wilson R.K."/>
        </authorList>
    </citation>
    <scope>NUCLEOTIDE SEQUENCE [LARGE SCALE GENOMIC DNA]</scope>
    <source>
        <strain evidence="1 2">ATCC BAA-474</strain>
    </source>
</reference>
<dbReference type="CDD" id="cd09606">
    <property type="entry name" value="M3B_PepF"/>
    <property type="match status" value="1"/>
</dbReference>
<evidence type="ECO:0000313" key="2">
    <source>
        <dbReference type="Proteomes" id="UP000017081"/>
    </source>
</evidence>
<dbReference type="PANTHER" id="PTHR11804">
    <property type="entry name" value="PROTEASE M3 THIMET OLIGOPEPTIDASE-RELATED"/>
    <property type="match status" value="1"/>
</dbReference>
<evidence type="ECO:0000313" key="1">
    <source>
        <dbReference type="EMBL" id="ERT69103.1"/>
    </source>
</evidence>
<dbReference type="Proteomes" id="UP000017081">
    <property type="component" value="Unassembled WGS sequence"/>
</dbReference>
<accession>U7VE68</accession>
<gene>
    <name evidence="1" type="ORF">HMPREF0202_01070</name>
</gene>
<dbReference type="PATRIC" id="fig|1319815.3.peg.1027"/>
<dbReference type="HOGENOM" id="CLU_030403_1_0_0"/>
<comment type="caution">
    <text evidence="1">The sequence shown here is derived from an EMBL/GenBank/DDBJ whole genome shotgun (WGS) entry which is preliminary data.</text>
</comment>
<dbReference type="InterPro" id="IPR011976">
    <property type="entry name" value="Pept_M3B_oligopep-rel"/>
</dbReference>
<dbReference type="Gene3D" id="1.10.1370.30">
    <property type="match status" value="1"/>
</dbReference>
<name>U7VE68_9FUSO</name>
<dbReference type="eggNOG" id="COG1164">
    <property type="taxonomic scope" value="Bacteria"/>
</dbReference>
<proteinExistence type="predicted"/>
<dbReference type="GO" id="GO:0004222">
    <property type="term" value="F:metalloendopeptidase activity"/>
    <property type="evidence" value="ECO:0007669"/>
    <property type="project" value="InterPro"/>
</dbReference>
<sequence>MKFKDFKYERPNYDLIKETLTNLMENLKASTDIQEQKHLIHEINAIRNNISSMSSIANIRHTINTEDKFYDDENEYWDEISPFYQELDTNFYEIMVNHSNKDKLVLEYGDQLFKLMENSLKTFSSDIIEDLQEENKEVSKYVKLLASAKILFDGKERNLSGMTPFILSKNRTIRKAAQEAKSTFFINNESKFDEIFNNLVKIRVKIAEKLGFSNFIELGYLRMNRVDYNAEMVDSFRKQVVESIVPLASALYEKQKTRLGLETLKYYDEKFEFNDGNPTPKGDSNWIIEQGKKMYHELSSETAEFIDFMIENDLMDLTTKKGKAGGGYCTFIPDYKSPFIFSNFNGTSGDIDVLTHEAGHAFQVYRSSWIEIPELLWATYESSEIHSMSMEFFTWNWMENFFKEDTNKYKYLHLSSAIKFIPYGVLVDHFQHKVYENPNLTPAERKSIWRELEKTYKPHCDYSENPFLEKGTWWFQQAHIFEVPFYYIDYTLAQICALQFWQKMNKNYQESWKDYLNLCHEGGTKSFLNLLKVAKLKSPFEDNCVEDIMEDVKNYLNKFQF</sequence>
<dbReference type="InterPro" id="IPR045090">
    <property type="entry name" value="Pept_M3A_M3B"/>
</dbReference>
<dbReference type="NCBIfam" id="TIGR02289">
    <property type="entry name" value="M3_not_pepF"/>
    <property type="match status" value="1"/>
</dbReference>
<dbReference type="GO" id="GO:0006508">
    <property type="term" value="P:proteolysis"/>
    <property type="evidence" value="ECO:0007669"/>
    <property type="project" value="InterPro"/>
</dbReference>
<dbReference type="MEROPS" id="M03.010"/>
<protein>
    <recommendedName>
        <fullName evidence="3">Oligoendopeptidase, M3 family</fullName>
    </recommendedName>
</protein>
<dbReference type="EMBL" id="AXZF01000038">
    <property type="protein sequence ID" value="ERT69103.1"/>
    <property type="molecule type" value="Genomic_DNA"/>
</dbReference>
<dbReference type="SUPFAM" id="SSF55486">
    <property type="entry name" value="Metalloproteases ('zincins'), catalytic domain"/>
    <property type="match status" value="1"/>
</dbReference>
<dbReference type="STRING" id="1319815.HMPREF0202_01070"/>
<keyword evidence="2" id="KW-1185">Reference proteome</keyword>
<evidence type="ECO:0008006" key="3">
    <source>
        <dbReference type="Google" id="ProtNLM"/>
    </source>
</evidence>
<dbReference type="RefSeq" id="WP_023050610.1">
    <property type="nucleotide sequence ID" value="NZ_CP173062.2"/>
</dbReference>
<organism evidence="1 2">
    <name type="scientific">Cetobacterium somerae ATCC BAA-474</name>
    <dbReference type="NCBI Taxonomy" id="1319815"/>
    <lineage>
        <taxon>Bacteria</taxon>
        <taxon>Fusobacteriati</taxon>
        <taxon>Fusobacteriota</taxon>
        <taxon>Fusobacteriia</taxon>
        <taxon>Fusobacteriales</taxon>
        <taxon>Fusobacteriaceae</taxon>
        <taxon>Cetobacterium</taxon>
    </lineage>
</organism>
<dbReference type="PANTHER" id="PTHR11804:SF28">
    <property type="entry name" value="OLIGOENDOPEPTIDASE F"/>
    <property type="match status" value="1"/>
</dbReference>